<dbReference type="EMBL" id="KK788198">
    <property type="protein sequence ID" value="KDO38359.1"/>
    <property type="molecule type" value="Genomic_DNA"/>
</dbReference>
<organism evidence="1 2">
    <name type="scientific">Citrus sinensis</name>
    <name type="common">Sweet orange</name>
    <name type="synonym">Citrus aurantium var. sinensis</name>
    <dbReference type="NCBI Taxonomy" id="2711"/>
    <lineage>
        <taxon>Eukaryota</taxon>
        <taxon>Viridiplantae</taxon>
        <taxon>Streptophyta</taxon>
        <taxon>Embryophyta</taxon>
        <taxon>Tracheophyta</taxon>
        <taxon>Spermatophyta</taxon>
        <taxon>Magnoliopsida</taxon>
        <taxon>eudicotyledons</taxon>
        <taxon>Gunneridae</taxon>
        <taxon>Pentapetalae</taxon>
        <taxon>rosids</taxon>
        <taxon>malvids</taxon>
        <taxon>Sapindales</taxon>
        <taxon>Rutaceae</taxon>
        <taxon>Aurantioideae</taxon>
        <taxon>Citrus</taxon>
    </lineage>
</organism>
<evidence type="ECO:0000313" key="2">
    <source>
        <dbReference type="Proteomes" id="UP000027120"/>
    </source>
</evidence>
<sequence length="79" mass="9272">MSLSIANKLDVKTNTQCVSCLTNQIIICNDGEFFQCMKYALIRGLPWRRYLKIKNMGRKQFSSLLFCSQVLSRKWSKFK</sequence>
<reference evidence="1 2" key="1">
    <citation type="submission" date="2014-04" db="EMBL/GenBank/DDBJ databases">
        <authorList>
            <consortium name="International Citrus Genome Consortium"/>
            <person name="Gmitter F."/>
            <person name="Chen C."/>
            <person name="Farmerie W."/>
            <person name="Harkins T."/>
            <person name="Desany B."/>
            <person name="Mohiuddin M."/>
            <person name="Kodira C."/>
            <person name="Borodovsky M."/>
            <person name="Lomsadze A."/>
            <person name="Burns P."/>
            <person name="Jenkins J."/>
            <person name="Prochnik S."/>
            <person name="Shu S."/>
            <person name="Chapman J."/>
            <person name="Pitluck S."/>
            <person name="Schmutz J."/>
            <person name="Rokhsar D."/>
        </authorList>
    </citation>
    <scope>NUCLEOTIDE SEQUENCE</scope>
</reference>
<proteinExistence type="predicted"/>
<gene>
    <name evidence="1" type="ORF">CISIN_1g034909mg</name>
</gene>
<name>A0A067D5U9_CITSI</name>
<dbReference type="AlphaFoldDB" id="A0A067D5U9"/>
<accession>A0A067D5U9</accession>
<protein>
    <submittedName>
        <fullName evidence="1">Uncharacterized protein</fullName>
    </submittedName>
</protein>
<evidence type="ECO:0000313" key="1">
    <source>
        <dbReference type="EMBL" id="KDO38359.1"/>
    </source>
</evidence>
<keyword evidence="2" id="KW-1185">Reference proteome</keyword>
<dbReference type="Proteomes" id="UP000027120">
    <property type="component" value="Unassembled WGS sequence"/>
</dbReference>